<name>A0A061I8Z7_CRIGR</name>
<dbReference type="Proteomes" id="UP000030759">
    <property type="component" value="Unassembled WGS sequence"/>
</dbReference>
<reference evidence="2" key="1">
    <citation type="journal article" date="2013" name="Nat. Biotechnol.">
        <title>Chinese hamster genome sequenced from sorted chromosomes.</title>
        <authorList>
            <person name="Brinkrolf K."/>
            <person name="Rupp O."/>
            <person name="Laux H."/>
            <person name="Kollin F."/>
            <person name="Ernst W."/>
            <person name="Linke B."/>
            <person name="Kofler R."/>
            <person name="Romand S."/>
            <person name="Hesse F."/>
            <person name="Budach W.E."/>
            <person name="Galosy S."/>
            <person name="Muller D."/>
            <person name="Noll T."/>
            <person name="Wienberg J."/>
            <person name="Jostock T."/>
            <person name="Leonard M."/>
            <person name="Grillari J."/>
            <person name="Tauch A."/>
            <person name="Goesmann A."/>
            <person name="Helk B."/>
            <person name="Mott J.E."/>
            <person name="Puhler A."/>
            <person name="Borth N."/>
        </authorList>
    </citation>
    <scope>NUCLEOTIDE SEQUENCE [LARGE SCALE GENOMIC DNA]</scope>
    <source>
        <strain evidence="2">17A/GY</strain>
    </source>
</reference>
<dbReference type="EMBL" id="KE672736">
    <property type="protein sequence ID" value="ERE79030.1"/>
    <property type="molecule type" value="Genomic_DNA"/>
</dbReference>
<evidence type="ECO:0000313" key="2">
    <source>
        <dbReference type="Proteomes" id="UP000030759"/>
    </source>
</evidence>
<organism evidence="1 2">
    <name type="scientific">Cricetulus griseus</name>
    <name type="common">Chinese hamster</name>
    <name type="synonym">Cricetulus barabensis griseus</name>
    <dbReference type="NCBI Taxonomy" id="10029"/>
    <lineage>
        <taxon>Eukaryota</taxon>
        <taxon>Metazoa</taxon>
        <taxon>Chordata</taxon>
        <taxon>Craniata</taxon>
        <taxon>Vertebrata</taxon>
        <taxon>Euteleostomi</taxon>
        <taxon>Mammalia</taxon>
        <taxon>Eutheria</taxon>
        <taxon>Euarchontoglires</taxon>
        <taxon>Glires</taxon>
        <taxon>Rodentia</taxon>
        <taxon>Myomorpha</taxon>
        <taxon>Muroidea</taxon>
        <taxon>Cricetidae</taxon>
        <taxon>Cricetinae</taxon>
        <taxon>Cricetulus</taxon>
    </lineage>
</organism>
<sequence length="125" mass="14706">MTLYNIKDRFMFSLFNHIINLNCENKGILFCPHNTIVLTQGRFLFSGRNLPKSEDISDCHQRDHYGQLVGGDLDYLTKHPMMHRKAFLKPSIHELGHVLHTFGKSAINMFSKLKMVRWTDEWKNE</sequence>
<gene>
    <name evidence="1" type="ORF">H671_3g9913</name>
</gene>
<dbReference type="AlphaFoldDB" id="A0A061I8Z7"/>
<protein>
    <submittedName>
        <fullName evidence="1">Uncharacterized protein</fullName>
    </submittedName>
</protein>
<accession>A0A061I8Z7</accession>
<proteinExistence type="predicted"/>
<evidence type="ECO:0000313" key="1">
    <source>
        <dbReference type="EMBL" id="ERE79030.1"/>
    </source>
</evidence>